<keyword evidence="1" id="KW-0175">Coiled coil</keyword>
<feature type="signal peptide" evidence="2">
    <location>
        <begin position="1"/>
        <end position="18"/>
    </location>
</feature>
<dbReference type="AlphaFoldDB" id="A0A6V7UFB1"/>
<evidence type="ECO:0000256" key="1">
    <source>
        <dbReference type="SAM" id="Coils"/>
    </source>
</evidence>
<evidence type="ECO:0000313" key="3">
    <source>
        <dbReference type="EMBL" id="CAD2156454.1"/>
    </source>
</evidence>
<reference evidence="3 4" key="1">
    <citation type="submission" date="2020-08" db="EMBL/GenBank/DDBJ databases">
        <authorList>
            <person name="Koutsovoulos G."/>
            <person name="Danchin GJ E."/>
        </authorList>
    </citation>
    <scope>NUCLEOTIDE SEQUENCE [LARGE SCALE GENOMIC DNA]</scope>
</reference>
<comment type="caution">
    <text evidence="3">The sequence shown here is derived from an EMBL/GenBank/DDBJ whole genome shotgun (WGS) entry which is preliminary data.</text>
</comment>
<evidence type="ECO:0000313" key="4">
    <source>
        <dbReference type="Proteomes" id="UP000580250"/>
    </source>
</evidence>
<organism evidence="3 4">
    <name type="scientific">Meloidogyne enterolobii</name>
    <name type="common">Root-knot nematode worm</name>
    <name type="synonym">Meloidogyne mayaguensis</name>
    <dbReference type="NCBI Taxonomy" id="390850"/>
    <lineage>
        <taxon>Eukaryota</taxon>
        <taxon>Metazoa</taxon>
        <taxon>Ecdysozoa</taxon>
        <taxon>Nematoda</taxon>
        <taxon>Chromadorea</taxon>
        <taxon>Rhabditida</taxon>
        <taxon>Tylenchina</taxon>
        <taxon>Tylenchomorpha</taxon>
        <taxon>Tylenchoidea</taxon>
        <taxon>Meloidogynidae</taxon>
        <taxon>Meloidogyninae</taxon>
        <taxon>Meloidogyne</taxon>
    </lineage>
</organism>
<name>A0A6V7UFB1_MELEN</name>
<protein>
    <submittedName>
        <fullName evidence="3">Uncharacterized protein</fullName>
    </submittedName>
</protein>
<dbReference type="EMBL" id="CAJEWN010000062">
    <property type="protein sequence ID" value="CAD2156454.1"/>
    <property type="molecule type" value="Genomic_DNA"/>
</dbReference>
<feature type="coiled-coil region" evidence="1">
    <location>
        <begin position="200"/>
        <end position="227"/>
    </location>
</feature>
<evidence type="ECO:0000256" key="2">
    <source>
        <dbReference type="SAM" id="SignalP"/>
    </source>
</evidence>
<gene>
    <name evidence="3" type="ORF">MENT_LOCUS12246</name>
</gene>
<feature type="chain" id="PRO_5028225903" evidence="2">
    <location>
        <begin position="19"/>
        <end position="303"/>
    </location>
</feature>
<keyword evidence="2" id="KW-0732">Signal</keyword>
<sequence>MLILIFLLVFVNLQKGFSETEINGIDALKMAKCYMDAFYQKPPSIPRNDIVAMEETLNPHLAFSEQIDNCLADIEAIDNLHKSLFENSGLTKWRQTRIQKLKKQYKTNIQKYVPLPNKETTMREWLKNLKFEEKKKILFTWQNYNPEKLKEAFLKEFDKEYKQWRDNVFYPSLGKPDELKRMLISKFTKIGKTHTDLLDKIKKEMEYEKKEDDKKDAEKAAERTENLIKSLYVSLNIKKFKKWRKITKTSIEKIQKIFLKNIDYSYNTWRKTLSTFSMPLRSAYLTFGGDLIRKLVIKVFKNK</sequence>
<accession>A0A6V7UFB1</accession>
<proteinExistence type="predicted"/>
<dbReference type="Proteomes" id="UP000580250">
    <property type="component" value="Unassembled WGS sequence"/>
</dbReference>